<keyword evidence="7" id="KW-0347">Helicase</keyword>
<evidence type="ECO:0000256" key="2">
    <source>
        <dbReference type="ARBA" id="ARBA00009046"/>
    </source>
</evidence>
<dbReference type="CDD" id="cd17930">
    <property type="entry name" value="DEXHc_cas3"/>
    <property type="match status" value="1"/>
</dbReference>
<dbReference type="PROSITE" id="PS51643">
    <property type="entry name" value="HD_CAS3"/>
    <property type="match status" value="1"/>
</dbReference>
<organism evidence="13 14">
    <name type="scientific">Solidesulfovibrio magneticus (strain ATCC 700980 / DSM 13731 / RS-1)</name>
    <name type="common">Desulfovibrio magneticus</name>
    <dbReference type="NCBI Taxonomy" id="573370"/>
    <lineage>
        <taxon>Bacteria</taxon>
        <taxon>Pseudomonadati</taxon>
        <taxon>Thermodesulfobacteriota</taxon>
        <taxon>Desulfovibrionia</taxon>
        <taxon>Desulfovibrionales</taxon>
        <taxon>Desulfovibrionaceae</taxon>
        <taxon>Solidesulfovibrio</taxon>
    </lineage>
</organism>
<dbReference type="Proteomes" id="UP000009071">
    <property type="component" value="Chromosome"/>
</dbReference>
<keyword evidence="3" id="KW-0540">Nuclease</keyword>
<feature type="domain" description="Helicase ATP-binding" evidence="11">
    <location>
        <begin position="253"/>
        <end position="448"/>
    </location>
</feature>
<dbReference type="GO" id="GO:0004386">
    <property type="term" value="F:helicase activity"/>
    <property type="evidence" value="ECO:0007669"/>
    <property type="project" value="UniProtKB-KW"/>
</dbReference>
<keyword evidence="14" id="KW-1185">Reference proteome</keyword>
<keyword evidence="5" id="KW-0547">Nucleotide-binding</keyword>
<keyword evidence="4" id="KW-0479">Metal-binding</keyword>
<dbReference type="NCBIfam" id="TIGR01596">
    <property type="entry name" value="cas3_HD"/>
    <property type="match status" value="1"/>
</dbReference>
<dbReference type="InterPro" id="IPR014001">
    <property type="entry name" value="Helicase_ATP-bd"/>
</dbReference>
<evidence type="ECO:0000256" key="10">
    <source>
        <dbReference type="SAM" id="MobiDB-lite"/>
    </source>
</evidence>
<protein>
    <recommendedName>
        <fullName evidence="15">CRISPR-associated helicase Cas3</fullName>
    </recommendedName>
</protein>
<feature type="region of interest" description="Disordered" evidence="10">
    <location>
        <begin position="324"/>
        <end position="346"/>
    </location>
</feature>
<keyword evidence="9" id="KW-0051">Antiviral defense</keyword>
<evidence type="ECO:0000256" key="7">
    <source>
        <dbReference type="ARBA" id="ARBA00022806"/>
    </source>
</evidence>
<dbReference type="InterPro" id="IPR052511">
    <property type="entry name" value="ATP-dep_Helicase"/>
</dbReference>
<evidence type="ECO:0000259" key="11">
    <source>
        <dbReference type="PROSITE" id="PS51192"/>
    </source>
</evidence>
<evidence type="ECO:0000256" key="1">
    <source>
        <dbReference type="ARBA" id="ARBA00006847"/>
    </source>
</evidence>
<proteinExistence type="inferred from homology"/>
<name>C4XNF1_SOLM1</name>
<gene>
    <name evidence="13" type="ordered locus">DMR_14350</name>
</gene>
<dbReference type="SUPFAM" id="SSF109604">
    <property type="entry name" value="HD-domain/PDEase-like"/>
    <property type="match status" value="1"/>
</dbReference>
<sequence length="768" mass="83788">MYDKKNRLSVLAGSGWRRGCAMAESGRVAGQWFAHSMVGEPKETWQTLEAHLGGVSRQAREFASRFMAGEWGALAGLLHDVGKYTEAFQRRLAGAGVRVDHSSAGGKLAVDRFKGAGKFLAYAIAGHHAGLPNGRDNDLACLSARLQAAVVPEPALALAVGPAPAALPFAQALGRTGFQCAFFIRMLYSCLVDADFLDTEAFLDKEKSARRGGYPTLGSMTERLTAHLAGFSNKAAPSPIDPWRAKVLDWCREAAGEKPGLFALTVPTGGGKTLSSLAFALKHALAHGLDRVIYVIPYTSIIEQNADVFRRAVGDDAVVEHHSNFDPWKERDSGASESEPAGDEGLAKRHELAAENWDAPLVVTTSVQFFESLFAHRASRCRKLHNIARSVVILDEAQMLPPSLLRPCLEALRELHESYGATVVLCTATQPALTRRDGFAFGFEPGLVREIVRDRSGLFKELKRTRVTHLGQLADDELALRLRGHEQVLCVVNTRAHARRLHGLLGKGAGVFHLSASMCPAHRTEKLKHIRAALTAGEPCRVVSTQLIECGVDVSFPVVYRAEAGVDSVAQAAGRCNREGELPQGAVYVFAAEKAPPAGELRRAAEEGQVVLRAFADPLSPQAVTAYFEALYWRVGPEALDKRTDRIAGIFAALQAGANTLDFPFRTVSQEFRMIEHLCEPVIIPWGEEGEDLVRGLEHAEHTGRLARRAQRYTVQVPARVRAALVADGDVECVQERFFVLRRMSRYDDEEGLSGEGAGVFRAEDWIQ</sequence>
<evidence type="ECO:0000313" key="14">
    <source>
        <dbReference type="Proteomes" id="UP000009071"/>
    </source>
</evidence>
<dbReference type="InterPro" id="IPR006483">
    <property type="entry name" value="CRISPR-assoc_Cas3_HD"/>
</dbReference>
<dbReference type="Gene3D" id="1.10.3210.30">
    <property type="match status" value="1"/>
</dbReference>
<comment type="similarity">
    <text evidence="1">In the N-terminal section; belongs to the CRISPR-associated nuclease Cas3-HD family.</text>
</comment>
<dbReference type="InterPro" id="IPR011545">
    <property type="entry name" value="DEAD/DEAH_box_helicase_dom"/>
</dbReference>
<dbReference type="InterPro" id="IPR027417">
    <property type="entry name" value="P-loop_NTPase"/>
</dbReference>
<evidence type="ECO:0000256" key="6">
    <source>
        <dbReference type="ARBA" id="ARBA00022801"/>
    </source>
</evidence>
<comment type="similarity">
    <text evidence="2">In the central section; belongs to the CRISPR-associated helicase Cas3 family.</text>
</comment>
<dbReference type="PANTHER" id="PTHR47962:SF5">
    <property type="entry name" value="ATP-DEPENDENT HELICASE LHR-RELATED"/>
    <property type="match status" value="1"/>
</dbReference>
<dbReference type="SMART" id="SM00487">
    <property type="entry name" value="DEXDc"/>
    <property type="match status" value="1"/>
</dbReference>
<keyword evidence="6" id="KW-0378">Hydrolase</keyword>
<dbReference type="KEGG" id="dma:DMR_14350"/>
<dbReference type="InterPro" id="IPR006474">
    <property type="entry name" value="Helicase_Cas3_CRISPR-ass_core"/>
</dbReference>
<reference evidence="13 14" key="1">
    <citation type="journal article" date="2009" name="Genome Res.">
        <title>Whole genome sequence of Desulfovibrio magneticus strain RS-1 revealed common gene clusters in magnetotactic bacteria.</title>
        <authorList>
            <person name="Nakazawa H."/>
            <person name="Arakaki A."/>
            <person name="Narita-Yamada S."/>
            <person name="Yashiro I."/>
            <person name="Jinno K."/>
            <person name="Aoki N."/>
            <person name="Tsuruyama A."/>
            <person name="Okamura Y."/>
            <person name="Tanikawa S."/>
            <person name="Fujita N."/>
            <person name="Takeyama H."/>
            <person name="Matsunaga T."/>
        </authorList>
    </citation>
    <scope>NUCLEOTIDE SEQUENCE [LARGE SCALE GENOMIC DNA]</scope>
    <source>
        <strain evidence="14">ATCC 700980 / DSM 13731 / RS-1</strain>
    </source>
</reference>
<accession>C4XNF1</accession>
<dbReference type="GO" id="GO:0005524">
    <property type="term" value="F:ATP binding"/>
    <property type="evidence" value="ECO:0007669"/>
    <property type="project" value="UniProtKB-KW"/>
</dbReference>
<dbReference type="Pfam" id="PF22590">
    <property type="entry name" value="Cas3-like_C_2"/>
    <property type="match status" value="1"/>
</dbReference>
<dbReference type="GO" id="GO:0016887">
    <property type="term" value="F:ATP hydrolysis activity"/>
    <property type="evidence" value="ECO:0007669"/>
    <property type="project" value="TreeGrafter"/>
</dbReference>
<feature type="domain" description="HD Cas3-type" evidence="12">
    <location>
        <begin position="41"/>
        <end position="197"/>
    </location>
</feature>
<dbReference type="GO" id="GO:0046872">
    <property type="term" value="F:metal ion binding"/>
    <property type="evidence" value="ECO:0007669"/>
    <property type="project" value="UniProtKB-KW"/>
</dbReference>
<feature type="compositionally biased region" description="Basic and acidic residues" evidence="10">
    <location>
        <begin position="324"/>
        <end position="334"/>
    </location>
</feature>
<dbReference type="GO" id="GO:0004518">
    <property type="term" value="F:nuclease activity"/>
    <property type="evidence" value="ECO:0007669"/>
    <property type="project" value="UniProtKB-KW"/>
</dbReference>
<evidence type="ECO:0000313" key="13">
    <source>
        <dbReference type="EMBL" id="BAH74926.1"/>
    </source>
</evidence>
<evidence type="ECO:0000256" key="9">
    <source>
        <dbReference type="ARBA" id="ARBA00023118"/>
    </source>
</evidence>
<dbReference type="HOGENOM" id="CLU_010123_0_0_7"/>
<evidence type="ECO:0000259" key="12">
    <source>
        <dbReference type="PROSITE" id="PS51643"/>
    </source>
</evidence>
<evidence type="ECO:0000256" key="8">
    <source>
        <dbReference type="ARBA" id="ARBA00022840"/>
    </source>
</evidence>
<dbReference type="InterPro" id="IPR006674">
    <property type="entry name" value="HD_domain"/>
</dbReference>
<dbReference type="Gene3D" id="3.40.50.300">
    <property type="entry name" value="P-loop containing nucleotide triphosphate hydrolases"/>
    <property type="match status" value="2"/>
</dbReference>
<dbReference type="STRING" id="573370.DMR_14350"/>
<evidence type="ECO:0000256" key="3">
    <source>
        <dbReference type="ARBA" id="ARBA00022722"/>
    </source>
</evidence>
<dbReference type="PANTHER" id="PTHR47962">
    <property type="entry name" value="ATP-DEPENDENT HELICASE LHR-RELATED-RELATED"/>
    <property type="match status" value="1"/>
</dbReference>
<dbReference type="PROSITE" id="PS51192">
    <property type="entry name" value="HELICASE_ATP_BIND_1"/>
    <property type="match status" value="1"/>
</dbReference>
<dbReference type="SUPFAM" id="SSF52540">
    <property type="entry name" value="P-loop containing nucleoside triphosphate hydrolases"/>
    <property type="match status" value="1"/>
</dbReference>
<dbReference type="AlphaFoldDB" id="C4XNF1"/>
<dbReference type="InterPro" id="IPR054712">
    <property type="entry name" value="Cas3-like_dom"/>
</dbReference>
<evidence type="ECO:0000256" key="5">
    <source>
        <dbReference type="ARBA" id="ARBA00022741"/>
    </source>
</evidence>
<dbReference type="InterPro" id="IPR038257">
    <property type="entry name" value="CRISPR-assoc_Cas3_HD_sf"/>
</dbReference>
<dbReference type="GO" id="GO:0003677">
    <property type="term" value="F:DNA binding"/>
    <property type="evidence" value="ECO:0007669"/>
    <property type="project" value="TreeGrafter"/>
</dbReference>
<dbReference type="NCBIfam" id="TIGR01587">
    <property type="entry name" value="cas3_core"/>
    <property type="match status" value="1"/>
</dbReference>
<dbReference type="CDD" id="cd09641">
    <property type="entry name" value="Cas3''_I"/>
    <property type="match status" value="1"/>
</dbReference>
<keyword evidence="8" id="KW-0067">ATP-binding</keyword>
<dbReference type="EMBL" id="AP010904">
    <property type="protein sequence ID" value="BAH74926.1"/>
    <property type="molecule type" value="Genomic_DNA"/>
</dbReference>
<dbReference type="Pfam" id="PF01966">
    <property type="entry name" value="HD"/>
    <property type="match status" value="1"/>
</dbReference>
<evidence type="ECO:0008006" key="15">
    <source>
        <dbReference type="Google" id="ProtNLM"/>
    </source>
</evidence>
<evidence type="ECO:0000256" key="4">
    <source>
        <dbReference type="ARBA" id="ARBA00022723"/>
    </source>
</evidence>
<dbReference type="GO" id="GO:0051607">
    <property type="term" value="P:defense response to virus"/>
    <property type="evidence" value="ECO:0007669"/>
    <property type="project" value="UniProtKB-KW"/>
</dbReference>
<dbReference type="eggNOG" id="COG1203">
    <property type="taxonomic scope" value="Bacteria"/>
</dbReference>
<dbReference type="Pfam" id="PF00270">
    <property type="entry name" value="DEAD"/>
    <property type="match status" value="1"/>
</dbReference>